<dbReference type="EMBL" id="BLRX01000258">
    <property type="protein sequence ID" value="GFP25907.1"/>
    <property type="molecule type" value="Genomic_DNA"/>
</dbReference>
<evidence type="ECO:0000313" key="2">
    <source>
        <dbReference type="Proteomes" id="UP000543224"/>
    </source>
</evidence>
<organism evidence="1 2">
    <name type="scientific">Candidatus Hakubella thermalkaliphila</name>
    <dbReference type="NCBI Taxonomy" id="2754717"/>
    <lineage>
        <taxon>Bacteria</taxon>
        <taxon>Bacillati</taxon>
        <taxon>Actinomycetota</taxon>
        <taxon>Actinomycetota incertae sedis</taxon>
        <taxon>Candidatus Hakubellales</taxon>
        <taxon>Candidatus Hakubellaceae</taxon>
        <taxon>Candidatus Hakubella</taxon>
    </lineage>
</organism>
<feature type="non-terminal residue" evidence="1">
    <location>
        <position position="54"/>
    </location>
</feature>
<dbReference type="AlphaFoldDB" id="A0A6V8P0B7"/>
<dbReference type="Proteomes" id="UP000543224">
    <property type="component" value="Unassembled WGS sequence"/>
</dbReference>
<comment type="caution">
    <text evidence="1">The sequence shown here is derived from an EMBL/GenBank/DDBJ whole genome shotgun (WGS) entry which is preliminary data.</text>
</comment>
<reference evidence="1 2" key="1">
    <citation type="journal article" date="2020" name="Front. Microbiol.">
        <title>Single-cell genomics of novel Actinobacteria with the Wood-Ljungdahl pathway discovered in a serpentinizing system.</title>
        <authorList>
            <person name="Merino N."/>
            <person name="Kawai M."/>
            <person name="Boyd E.S."/>
            <person name="Colman D.R."/>
            <person name="McGlynn S.E."/>
            <person name="Nealson K.H."/>
            <person name="Kurokawa K."/>
            <person name="Hongoh Y."/>
        </authorList>
    </citation>
    <scope>NUCLEOTIDE SEQUENCE [LARGE SCALE GENOMIC DNA]</scope>
    <source>
        <strain evidence="1 2">S25</strain>
    </source>
</reference>
<evidence type="ECO:0000313" key="1">
    <source>
        <dbReference type="EMBL" id="GFP25907.1"/>
    </source>
</evidence>
<sequence length="54" mass="6437">MIIAKRQVLDMIKDLPEQIDVDELIYRLYLRQKLEAAEKDVREGRLVSHEEVVK</sequence>
<proteinExistence type="predicted"/>
<accession>A0A6V8P0B7</accession>
<gene>
    <name evidence="1" type="ORF">HKBW3S25_01391</name>
</gene>
<protein>
    <submittedName>
        <fullName evidence="1">Uncharacterized protein</fullName>
    </submittedName>
</protein>
<name>A0A6V8P0B7_9ACTN</name>